<reference evidence="9 11" key="1">
    <citation type="journal article" date="2008" name="Science">
        <title>The Physcomitrella genome reveals evolutionary insights into the conquest of land by plants.</title>
        <authorList>
            <person name="Rensing S."/>
            <person name="Lang D."/>
            <person name="Zimmer A."/>
            <person name="Terry A."/>
            <person name="Salamov A."/>
            <person name="Shapiro H."/>
            <person name="Nishiyama T."/>
            <person name="Perroud P.-F."/>
            <person name="Lindquist E."/>
            <person name="Kamisugi Y."/>
            <person name="Tanahashi T."/>
            <person name="Sakakibara K."/>
            <person name="Fujita T."/>
            <person name="Oishi K."/>
            <person name="Shin-I T."/>
            <person name="Kuroki Y."/>
            <person name="Toyoda A."/>
            <person name="Suzuki Y."/>
            <person name="Hashimoto A."/>
            <person name="Yamaguchi K."/>
            <person name="Sugano A."/>
            <person name="Kohara Y."/>
            <person name="Fujiyama A."/>
            <person name="Anterola A."/>
            <person name="Aoki S."/>
            <person name="Ashton N."/>
            <person name="Barbazuk W.B."/>
            <person name="Barker E."/>
            <person name="Bennetzen J."/>
            <person name="Bezanilla M."/>
            <person name="Blankenship R."/>
            <person name="Cho S.H."/>
            <person name="Dutcher S."/>
            <person name="Estelle M."/>
            <person name="Fawcett J.A."/>
            <person name="Gundlach H."/>
            <person name="Hanada K."/>
            <person name="Heyl A."/>
            <person name="Hicks K.A."/>
            <person name="Hugh J."/>
            <person name="Lohr M."/>
            <person name="Mayer K."/>
            <person name="Melkozernov A."/>
            <person name="Murata T."/>
            <person name="Nelson D."/>
            <person name="Pils B."/>
            <person name="Prigge M."/>
            <person name="Reiss B."/>
            <person name="Renner T."/>
            <person name="Rombauts S."/>
            <person name="Rushton P."/>
            <person name="Sanderfoot A."/>
            <person name="Schween G."/>
            <person name="Shiu S.-H."/>
            <person name="Stueber K."/>
            <person name="Theodoulou F.L."/>
            <person name="Tu H."/>
            <person name="Van de Peer Y."/>
            <person name="Verrier P.J."/>
            <person name="Waters E."/>
            <person name="Wood A."/>
            <person name="Yang L."/>
            <person name="Cove D."/>
            <person name="Cuming A."/>
            <person name="Hasebe M."/>
            <person name="Lucas S."/>
            <person name="Mishler D.B."/>
            <person name="Reski R."/>
            <person name="Grigoriev I."/>
            <person name="Quatrano R.S."/>
            <person name="Boore J.L."/>
        </authorList>
    </citation>
    <scope>NUCLEOTIDE SEQUENCE [LARGE SCALE GENOMIC DNA]</scope>
    <source>
        <strain evidence="10 11">cv. Gransden 2004</strain>
    </source>
</reference>
<dbReference type="GO" id="GO:0016020">
    <property type="term" value="C:membrane"/>
    <property type="evidence" value="ECO:0007669"/>
    <property type="project" value="UniProtKB-SubCell"/>
</dbReference>
<keyword evidence="4 6" id="KW-0732">Signal</keyword>
<dbReference type="RefSeq" id="XP_024360478.1">
    <property type="nucleotide sequence ID" value="XM_024504710.2"/>
</dbReference>
<dbReference type="EnsemblPlants" id="Pp3c22_3550V3.1">
    <property type="protein sequence ID" value="Pp3c22_3550V3.1"/>
    <property type="gene ID" value="Pp3c22_3550"/>
</dbReference>
<dbReference type="GO" id="GO:0005576">
    <property type="term" value="C:extracellular region"/>
    <property type="evidence" value="ECO:0007669"/>
    <property type="project" value="InterPro"/>
</dbReference>
<dbReference type="Gene3D" id="2.60.40.760">
    <property type="entry name" value="Expansin, cellulose-binding-like domain"/>
    <property type="match status" value="1"/>
</dbReference>
<evidence type="ECO:0000313" key="10">
    <source>
        <dbReference type="EnsemblPlants" id="Pp3c22_3550V3.1"/>
    </source>
</evidence>
<dbReference type="InterPro" id="IPR002963">
    <property type="entry name" value="Expansin"/>
</dbReference>
<keyword evidence="2 6" id="KW-0134">Cell wall</keyword>
<dbReference type="InterPro" id="IPR007117">
    <property type="entry name" value="Expansin_CBD"/>
</dbReference>
<name>A0A2K1IM46_PHYPA</name>
<evidence type="ECO:0000256" key="6">
    <source>
        <dbReference type="RuleBase" id="RU365023"/>
    </source>
</evidence>
<evidence type="ECO:0000256" key="5">
    <source>
        <dbReference type="ARBA" id="ARBA00023136"/>
    </source>
</evidence>
<sequence length="256" mass="27373">MTIEQRTMVQAHVTFKLLLVLAGCVLQVQAAYGPSGWATATATFYGGADAGGTMGGACGYGNLYSTGYGASTTALSAPLFNGGSACGACYQLQCARSNHCYAGRSITVTATNFCPTGSEGGWCNPPRKHFDLSMPMFTTLARQVAGVVPVDYRRVACNKKGGQRFLMTGNPYFIMVLVYNVAGAGDVQRFFVKGSMTGWYELRRNWGQIWTCTADSRLKGQALSFRTQTSDGRQVVSIDAAPANWNFGQTFSSGVN</sequence>
<dbReference type="EMBL" id="ABEU02000022">
    <property type="protein sequence ID" value="PNR30348.1"/>
    <property type="molecule type" value="Genomic_DNA"/>
</dbReference>
<comment type="function">
    <text evidence="6">Causes loosening and extension of plant cell walls by disrupting non-covalent bonding between cellulose microfibrils and matrix glucans. No enzymatic activity has been found.</text>
</comment>
<dbReference type="Gene3D" id="2.40.40.10">
    <property type="entry name" value="RlpA-like domain"/>
    <property type="match status" value="1"/>
</dbReference>
<dbReference type="PRINTS" id="PR01226">
    <property type="entry name" value="EXPANSIN"/>
</dbReference>
<dbReference type="PaxDb" id="3218-PP1S266_66V6.1"/>
<dbReference type="GO" id="GO:0009664">
    <property type="term" value="P:plant-type cell wall organization"/>
    <property type="evidence" value="ECO:0007669"/>
    <property type="project" value="InterPro"/>
</dbReference>
<dbReference type="InterPro" id="IPR009009">
    <property type="entry name" value="RlpA-like_DPBB"/>
</dbReference>
<gene>
    <name evidence="10" type="primary">LOC112274878</name>
    <name evidence="9" type="ORF">PHYPA_026664</name>
</gene>
<evidence type="ECO:0000259" key="8">
    <source>
        <dbReference type="PROSITE" id="PS50843"/>
    </source>
</evidence>
<evidence type="ECO:0000256" key="4">
    <source>
        <dbReference type="ARBA" id="ARBA00022729"/>
    </source>
</evidence>
<proteinExistence type="inferred from homology"/>
<dbReference type="SUPFAM" id="SSF49590">
    <property type="entry name" value="PHL pollen allergen"/>
    <property type="match status" value="1"/>
</dbReference>
<keyword evidence="5" id="KW-0472">Membrane</keyword>
<dbReference type="PROSITE" id="PS50842">
    <property type="entry name" value="EXPANSIN_EG45"/>
    <property type="match status" value="1"/>
</dbReference>
<dbReference type="OrthoDB" id="5823761at2759"/>
<accession>A0A2K1IM46</accession>
<dbReference type="PRINTS" id="PR01225">
    <property type="entry name" value="EXPANSNFAMLY"/>
</dbReference>
<evidence type="ECO:0000256" key="2">
    <source>
        <dbReference type="ARBA" id="ARBA00022512"/>
    </source>
</evidence>
<comment type="subcellular location">
    <subcellularLocation>
        <location evidence="6">Secreted</location>
        <location evidence="6">Cell wall</location>
    </subcellularLocation>
    <subcellularLocation>
        <location evidence="6">Membrane</location>
        <topology evidence="6">Peripheral membrane protein</topology>
    </subcellularLocation>
</comment>
<evidence type="ECO:0000259" key="7">
    <source>
        <dbReference type="PROSITE" id="PS50842"/>
    </source>
</evidence>
<evidence type="ECO:0000256" key="3">
    <source>
        <dbReference type="ARBA" id="ARBA00022525"/>
    </source>
</evidence>
<dbReference type="Pfam" id="PF03330">
    <property type="entry name" value="DPBB_1"/>
    <property type="match status" value="1"/>
</dbReference>
<dbReference type="PANTHER" id="PTHR31867">
    <property type="entry name" value="EXPANSIN-A15"/>
    <property type="match status" value="1"/>
</dbReference>
<dbReference type="AlphaFoldDB" id="A0A2K1IM46"/>
<dbReference type="Gramene" id="Pp3c22_3550V3.1">
    <property type="protein sequence ID" value="Pp3c22_3550V3.1"/>
    <property type="gene ID" value="Pp3c22_3550"/>
</dbReference>
<dbReference type="OMA" id="FFQHIAN"/>
<comment type="similarity">
    <text evidence="1 6">Belongs to the expansin family. Expansin A subfamily.</text>
</comment>
<evidence type="ECO:0000313" key="9">
    <source>
        <dbReference type="EMBL" id="PNR30348.1"/>
    </source>
</evidence>
<feature type="domain" description="Expansin-like CBD" evidence="8">
    <location>
        <begin position="172"/>
        <end position="253"/>
    </location>
</feature>
<protein>
    <recommendedName>
        <fullName evidence="6">Expansin</fullName>
    </recommendedName>
</protein>
<dbReference type="InterPro" id="IPR036749">
    <property type="entry name" value="Expansin_CBD_sf"/>
</dbReference>
<dbReference type="InterPro" id="IPR007112">
    <property type="entry name" value="Expansin/allergen_DPBB_dom"/>
</dbReference>
<dbReference type="SUPFAM" id="SSF50685">
    <property type="entry name" value="Barwin-like endoglucanases"/>
    <property type="match status" value="1"/>
</dbReference>
<dbReference type="Gramene" id="Pp3c22_3550V3.2">
    <property type="protein sequence ID" value="Pp3c22_3550V3.2"/>
    <property type="gene ID" value="Pp3c22_3550"/>
</dbReference>
<dbReference type="KEGG" id="ppp:112274878"/>
<keyword evidence="11" id="KW-1185">Reference proteome</keyword>
<feature type="signal peptide" evidence="6">
    <location>
        <begin position="1"/>
        <end position="30"/>
    </location>
</feature>
<organism evidence="9">
    <name type="scientific">Physcomitrium patens</name>
    <name type="common">Spreading-leaved earth moss</name>
    <name type="synonym">Physcomitrella patens</name>
    <dbReference type="NCBI Taxonomy" id="3218"/>
    <lineage>
        <taxon>Eukaryota</taxon>
        <taxon>Viridiplantae</taxon>
        <taxon>Streptophyta</taxon>
        <taxon>Embryophyta</taxon>
        <taxon>Bryophyta</taxon>
        <taxon>Bryophytina</taxon>
        <taxon>Bryopsida</taxon>
        <taxon>Funariidae</taxon>
        <taxon>Funariales</taxon>
        <taxon>Funariaceae</taxon>
        <taxon>Physcomitrium</taxon>
    </lineage>
</organism>
<reference evidence="9 11" key="2">
    <citation type="journal article" date="2018" name="Plant J.">
        <title>The Physcomitrella patens chromosome-scale assembly reveals moss genome structure and evolution.</title>
        <authorList>
            <person name="Lang D."/>
            <person name="Ullrich K.K."/>
            <person name="Murat F."/>
            <person name="Fuchs J."/>
            <person name="Jenkins J."/>
            <person name="Haas F.B."/>
            <person name="Piednoel M."/>
            <person name="Gundlach H."/>
            <person name="Van Bel M."/>
            <person name="Meyberg R."/>
            <person name="Vives C."/>
            <person name="Morata J."/>
            <person name="Symeonidi A."/>
            <person name="Hiss M."/>
            <person name="Muchero W."/>
            <person name="Kamisugi Y."/>
            <person name="Saleh O."/>
            <person name="Blanc G."/>
            <person name="Decker E.L."/>
            <person name="van Gessel N."/>
            <person name="Grimwood J."/>
            <person name="Hayes R.D."/>
            <person name="Graham S.W."/>
            <person name="Gunter L.E."/>
            <person name="McDaniel S.F."/>
            <person name="Hoernstein S.N.W."/>
            <person name="Larsson A."/>
            <person name="Li F.W."/>
            <person name="Perroud P.F."/>
            <person name="Phillips J."/>
            <person name="Ranjan P."/>
            <person name="Rokshar D.S."/>
            <person name="Rothfels C.J."/>
            <person name="Schneider L."/>
            <person name="Shu S."/>
            <person name="Stevenson D.W."/>
            <person name="Thummler F."/>
            <person name="Tillich M."/>
            <person name="Villarreal Aguilar J.C."/>
            <person name="Widiez T."/>
            <person name="Wong G.K."/>
            <person name="Wymore A."/>
            <person name="Zhang Y."/>
            <person name="Zimmer A.D."/>
            <person name="Quatrano R.S."/>
            <person name="Mayer K.F.X."/>
            <person name="Goodstein D."/>
            <person name="Casacuberta J.M."/>
            <person name="Vandepoele K."/>
            <person name="Reski R."/>
            <person name="Cuming A.C."/>
            <person name="Tuskan G.A."/>
            <person name="Maumus F."/>
            <person name="Salse J."/>
            <person name="Schmutz J."/>
            <person name="Rensing S.A."/>
        </authorList>
    </citation>
    <scope>NUCLEOTIDE SEQUENCE [LARGE SCALE GENOMIC DNA]</scope>
    <source>
        <strain evidence="10 11">cv. Gransden 2004</strain>
    </source>
</reference>
<keyword evidence="6" id="KW-0961">Cell wall biogenesis/degradation</keyword>
<dbReference type="STRING" id="3218.A0A2K1IM46"/>
<dbReference type="Proteomes" id="UP000006727">
    <property type="component" value="Chromosome 22"/>
</dbReference>
<dbReference type="InterPro" id="IPR036908">
    <property type="entry name" value="RlpA-like_sf"/>
</dbReference>
<evidence type="ECO:0000256" key="1">
    <source>
        <dbReference type="ARBA" id="ARBA00005392"/>
    </source>
</evidence>
<evidence type="ECO:0000313" key="11">
    <source>
        <dbReference type="Proteomes" id="UP000006727"/>
    </source>
</evidence>
<dbReference type="GeneID" id="112274878"/>
<keyword evidence="3 6" id="KW-0964">Secreted</keyword>
<dbReference type="PROSITE" id="PS50843">
    <property type="entry name" value="EXPANSIN_CBD"/>
    <property type="match status" value="1"/>
</dbReference>
<reference evidence="10" key="3">
    <citation type="submission" date="2020-12" db="UniProtKB">
        <authorList>
            <consortium name="EnsemblPlants"/>
        </authorList>
    </citation>
    <scope>IDENTIFICATION</scope>
</reference>
<dbReference type="SMART" id="SM00837">
    <property type="entry name" value="DPBB_1"/>
    <property type="match status" value="1"/>
</dbReference>
<feature type="domain" description="Expansin-like EG45" evidence="7">
    <location>
        <begin position="55"/>
        <end position="162"/>
    </location>
</feature>
<dbReference type="EnsemblPlants" id="Pp3c22_3550V3.2">
    <property type="protein sequence ID" value="Pp3c22_3550V3.2"/>
    <property type="gene ID" value="Pp3c22_3550"/>
</dbReference>
<dbReference type="CDD" id="cd22274">
    <property type="entry name" value="DPBB_EXPA_N"/>
    <property type="match status" value="1"/>
</dbReference>
<feature type="chain" id="PRO_5043074820" description="Expansin" evidence="6">
    <location>
        <begin position="31"/>
        <end position="256"/>
    </location>
</feature>
<dbReference type="InterPro" id="IPR007118">
    <property type="entry name" value="Expan_Lol_pI"/>
</dbReference>
<dbReference type="Pfam" id="PF01357">
    <property type="entry name" value="Expansin_C"/>
    <property type="match status" value="1"/>
</dbReference>